<dbReference type="SUPFAM" id="SSF52402">
    <property type="entry name" value="Adenine nucleotide alpha hydrolases-like"/>
    <property type="match status" value="1"/>
</dbReference>
<dbReference type="AlphaFoldDB" id="A0A6J6A000"/>
<dbReference type="InterPro" id="IPR006015">
    <property type="entry name" value="Universal_stress_UspA"/>
</dbReference>
<accession>A0A6J6A000</accession>
<protein>
    <submittedName>
        <fullName evidence="3">Unannotated protein</fullName>
    </submittedName>
</protein>
<dbReference type="CDD" id="cd00293">
    <property type="entry name" value="USP-like"/>
    <property type="match status" value="1"/>
</dbReference>
<dbReference type="PANTHER" id="PTHR46268">
    <property type="entry name" value="STRESS RESPONSE PROTEIN NHAX"/>
    <property type="match status" value="1"/>
</dbReference>
<dbReference type="PANTHER" id="PTHR46268:SF6">
    <property type="entry name" value="UNIVERSAL STRESS PROTEIN UP12"/>
    <property type="match status" value="1"/>
</dbReference>
<proteinExistence type="inferred from homology"/>
<dbReference type="PRINTS" id="PR01438">
    <property type="entry name" value="UNVRSLSTRESS"/>
</dbReference>
<dbReference type="InterPro" id="IPR006016">
    <property type="entry name" value="UspA"/>
</dbReference>
<evidence type="ECO:0000313" key="3">
    <source>
        <dbReference type="EMBL" id="CAB4347118.1"/>
    </source>
</evidence>
<comment type="similarity">
    <text evidence="1">Belongs to the universal stress protein A family.</text>
</comment>
<sequence>MSNAIVVGYDGSDGSKSALDEALAMAADLGCALSVVYSYDKVVVGGESHDLDDAVEAIGEGLLAEASQKAQAAGVEVSTQFLEGPSAQTLSDVADQQAARFIVVGSTGERPLKALVLGSTASKLLGLANRPVLVVRAN</sequence>
<feature type="domain" description="UspA" evidence="2">
    <location>
        <begin position="1"/>
        <end position="136"/>
    </location>
</feature>
<name>A0A6J6A000_9ZZZZ</name>
<evidence type="ECO:0000256" key="1">
    <source>
        <dbReference type="ARBA" id="ARBA00008791"/>
    </source>
</evidence>
<dbReference type="Gene3D" id="3.40.50.620">
    <property type="entry name" value="HUPs"/>
    <property type="match status" value="1"/>
</dbReference>
<evidence type="ECO:0000259" key="2">
    <source>
        <dbReference type="Pfam" id="PF00582"/>
    </source>
</evidence>
<dbReference type="InterPro" id="IPR014729">
    <property type="entry name" value="Rossmann-like_a/b/a_fold"/>
</dbReference>
<dbReference type="EMBL" id="CAESAN010000177">
    <property type="protein sequence ID" value="CAB4347118.1"/>
    <property type="molecule type" value="Genomic_DNA"/>
</dbReference>
<dbReference type="Pfam" id="PF00582">
    <property type="entry name" value="Usp"/>
    <property type="match status" value="1"/>
</dbReference>
<reference evidence="3" key="1">
    <citation type="submission" date="2020-05" db="EMBL/GenBank/DDBJ databases">
        <authorList>
            <person name="Chiriac C."/>
            <person name="Salcher M."/>
            <person name="Ghai R."/>
            <person name="Kavagutti S V."/>
        </authorList>
    </citation>
    <scope>NUCLEOTIDE SEQUENCE</scope>
</reference>
<organism evidence="3">
    <name type="scientific">freshwater metagenome</name>
    <dbReference type="NCBI Taxonomy" id="449393"/>
    <lineage>
        <taxon>unclassified sequences</taxon>
        <taxon>metagenomes</taxon>
        <taxon>ecological metagenomes</taxon>
    </lineage>
</organism>
<gene>
    <name evidence="3" type="ORF">UFOPK3547_01588</name>
</gene>